<dbReference type="Pfam" id="PF00990">
    <property type="entry name" value="GGDEF"/>
    <property type="match status" value="1"/>
</dbReference>
<name>A0A975SMD4_9RHOO</name>
<dbReference type="Pfam" id="PF22588">
    <property type="entry name" value="dCache_1_like"/>
    <property type="match status" value="1"/>
</dbReference>
<dbReference type="CDD" id="cd01948">
    <property type="entry name" value="EAL"/>
    <property type="match status" value="1"/>
</dbReference>
<dbReference type="EMBL" id="CP064782">
    <property type="protein sequence ID" value="QWT49012.1"/>
    <property type="molecule type" value="Genomic_DNA"/>
</dbReference>
<dbReference type="Pfam" id="PF08448">
    <property type="entry name" value="PAS_4"/>
    <property type="match status" value="1"/>
</dbReference>
<feature type="domain" description="GGDEF" evidence="5">
    <location>
        <begin position="599"/>
        <end position="732"/>
    </location>
</feature>
<dbReference type="NCBIfam" id="TIGR00254">
    <property type="entry name" value="GGDEF"/>
    <property type="match status" value="1"/>
</dbReference>
<evidence type="ECO:0000256" key="1">
    <source>
        <dbReference type="SAM" id="Phobius"/>
    </source>
</evidence>
<dbReference type="PROSITE" id="PS50113">
    <property type="entry name" value="PAC"/>
    <property type="match status" value="1"/>
</dbReference>
<sequence length="1001" mass="111731">MGSRRSFFITGFTVGLLWLGLLVWVALDLFHAREETLAGSAAQQSTLARVLEGNLQLSIQTIDLQLRDFVSRYESPIAAGAPRSQVEPDLTHNLGLFPQVLSFRVADENGIYRYDASGELATGVNIADREYFQRLKNNPRAGLVMAAPIYSRVSSEWVMTLARRLNDSRGRFQGVVLSSIKLSYFEGVYQSLGMDQGAISIWSLDQRLVLRWPKATHLLGHRFPNVPVLQRVARGEQDGSFVQQGILDGSHRVFAFRSVAGTPFVVVVSRNVDDVLAPWYARVGAYLGLMGCLTLALGALFWVWLRGLVRAENQAMQMTQAFQKKEREGRALLDSIPDSAWLVDREGRFLAVNEAFCRRAGKTQEAVLGLRGKDLFGESMWPALREGQQATYRLGGVFREERQLDLGEGSRPYEVVRVPVKDERGDFIGLAGVARDISSRYEAQERQRLITHFFDHGMEAMLVLDGEDRISTCNHAFTQLSGYDSRSLTGRMPDCLVADHQGSALLTTLADTLEREEGWRGEAWVRRREGGDCPVRINLSLIRDDGNQVTHKMLFLSDLSDKRADTARIESLSNLDQLTALPNRLYFSHLLDNWLSMGRRGGLIVLDLDRLARINDAYGHEAGDQLLRRLGERLRRALGETDVLGRLGGDQFGVLTASREDGASVEMVAQKLLEFLSRPVHLDAADVVASACAGICLFPDDGTTASELMRNVDAAMHQAKFLGQGSYQFFAPEMNVRMAERLHLENDLRWALDRNELVLYYQPQVDLETGRVVGVEALIRWQHPELGLVMPDSFIPLAEETRLIVPIGAWALKEACRQAKAWLEESGENLLMAVNLSAIQFQDNDVVAQVSEALVASGLAPRWLELEITESVLMGEPEKMIPVLAELKTLGARLAIDDFGTGYSSLAYLKRFPIDKIKIDRSFIRDLERSPGDEAIVRMVVAMARELDRQVIAEGVETEGQLAFLRRHGCHEYQGFYCSRPVPGSRIPALRVAMAAQAAAR</sequence>
<proteinExistence type="predicted"/>
<dbReference type="CDD" id="cd00130">
    <property type="entry name" value="PAS"/>
    <property type="match status" value="2"/>
</dbReference>
<dbReference type="SMART" id="SM00267">
    <property type="entry name" value="GGDEF"/>
    <property type="match status" value="1"/>
</dbReference>
<dbReference type="InterPro" id="IPR000700">
    <property type="entry name" value="PAS-assoc_C"/>
</dbReference>
<dbReference type="PROSITE" id="PS50112">
    <property type="entry name" value="PAS"/>
    <property type="match status" value="2"/>
</dbReference>
<feature type="domain" description="PAS" evidence="2">
    <location>
        <begin position="325"/>
        <end position="369"/>
    </location>
</feature>
<dbReference type="FunFam" id="3.20.20.450:FF:000001">
    <property type="entry name" value="Cyclic di-GMP phosphodiesterase yahA"/>
    <property type="match status" value="1"/>
</dbReference>
<feature type="domain" description="EAL" evidence="4">
    <location>
        <begin position="741"/>
        <end position="995"/>
    </location>
</feature>
<evidence type="ECO:0000259" key="3">
    <source>
        <dbReference type="PROSITE" id="PS50113"/>
    </source>
</evidence>
<evidence type="ECO:0000259" key="2">
    <source>
        <dbReference type="PROSITE" id="PS50112"/>
    </source>
</evidence>
<dbReference type="CDD" id="cd12914">
    <property type="entry name" value="PDC1_DGC_like"/>
    <property type="match status" value="1"/>
</dbReference>
<dbReference type="InterPro" id="IPR013656">
    <property type="entry name" value="PAS_4"/>
</dbReference>
<dbReference type="PANTHER" id="PTHR44757:SF2">
    <property type="entry name" value="BIOFILM ARCHITECTURE MAINTENANCE PROTEIN MBAA"/>
    <property type="match status" value="1"/>
</dbReference>
<dbReference type="Pfam" id="PF13426">
    <property type="entry name" value="PAS_9"/>
    <property type="match status" value="1"/>
</dbReference>
<keyword evidence="1" id="KW-0812">Transmembrane</keyword>
<dbReference type="InterPro" id="IPR054327">
    <property type="entry name" value="His-kinase-like_sensor"/>
</dbReference>
<dbReference type="InterPro" id="IPR000160">
    <property type="entry name" value="GGDEF_dom"/>
</dbReference>
<dbReference type="Pfam" id="PF00563">
    <property type="entry name" value="EAL"/>
    <property type="match status" value="1"/>
</dbReference>
<evidence type="ECO:0000313" key="7">
    <source>
        <dbReference type="Proteomes" id="UP000683428"/>
    </source>
</evidence>
<dbReference type="SMART" id="SM00052">
    <property type="entry name" value="EAL"/>
    <property type="match status" value="1"/>
</dbReference>
<dbReference type="PROSITE" id="PS50883">
    <property type="entry name" value="EAL"/>
    <property type="match status" value="1"/>
</dbReference>
<dbReference type="InterPro" id="IPR001633">
    <property type="entry name" value="EAL_dom"/>
</dbReference>
<dbReference type="AlphaFoldDB" id="A0A975SMD4"/>
<dbReference type="NCBIfam" id="TIGR00229">
    <property type="entry name" value="sensory_box"/>
    <property type="match status" value="2"/>
</dbReference>
<dbReference type="SMART" id="SM00091">
    <property type="entry name" value="PAS"/>
    <property type="match status" value="2"/>
</dbReference>
<evidence type="ECO:0000259" key="5">
    <source>
        <dbReference type="PROSITE" id="PS50887"/>
    </source>
</evidence>
<evidence type="ECO:0000259" key="4">
    <source>
        <dbReference type="PROSITE" id="PS50883"/>
    </source>
</evidence>
<dbReference type="CDD" id="cd01949">
    <property type="entry name" value="GGDEF"/>
    <property type="match status" value="1"/>
</dbReference>
<gene>
    <name evidence="6" type="ORF">Azoinq_14540</name>
</gene>
<dbReference type="PROSITE" id="PS50887">
    <property type="entry name" value="GGDEF"/>
    <property type="match status" value="1"/>
</dbReference>
<accession>A0A975SMD4</accession>
<protein>
    <submittedName>
        <fullName evidence="6">EAL domain-containing protein</fullName>
    </submittedName>
</protein>
<dbReference type="InterPro" id="IPR052155">
    <property type="entry name" value="Biofilm_reg_signaling"/>
</dbReference>
<keyword evidence="1" id="KW-1133">Transmembrane helix</keyword>
<keyword evidence="1" id="KW-0472">Membrane</keyword>
<dbReference type="KEGG" id="aiq:Azoinq_14540"/>
<dbReference type="InterPro" id="IPR000014">
    <property type="entry name" value="PAS"/>
</dbReference>
<feature type="domain" description="PAC" evidence="3">
    <location>
        <begin position="398"/>
        <end position="449"/>
    </location>
</feature>
<organism evidence="6 7">
    <name type="scientific">Azospira inquinata</name>
    <dbReference type="NCBI Taxonomy" id="2785627"/>
    <lineage>
        <taxon>Bacteria</taxon>
        <taxon>Pseudomonadati</taxon>
        <taxon>Pseudomonadota</taxon>
        <taxon>Betaproteobacteria</taxon>
        <taxon>Rhodocyclales</taxon>
        <taxon>Rhodocyclaceae</taxon>
        <taxon>Azospira</taxon>
    </lineage>
</organism>
<dbReference type="RefSeq" id="WP_216128160.1">
    <property type="nucleotide sequence ID" value="NZ_CP064782.1"/>
</dbReference>
<dbReference type="Proteomes" id="UP000683428">
    <property type="component" value="Chromosome"/>
</dbReference>
<reference evidence="6" key="1">
    <citation type="submission" date="2020-11" db="EMBL/GenBank/DDBJ databases">
        <title>Azospira inquinata sp. nov.</title>
        <authorList>
            <person name="Moe W.M."/>
            <person name="Mikes M.C."/>
        </authorList>
    </citation>
    <scope>NUCLEOTIDE SEQUENCE</scope>
    <source>
        <strain evidence="6">Azo-3</strain>
    </source>
</reference>
<dbReference type="CDD" id="cd12915">
    <property type="entry name" value="PDC2_DGC_like"/>
    <property type="match status" value="1"/>
</dbReference>
<feature type="domain" description="PAS" evidence="2">
    <location>
        <begin position="446"/>
        <end position="491"/>
    </location>
</feature>
<dbReference type="PANTHER" id="PTHR44757">
    <property type="entry name" value="DIGUANYLATE CYCLASE DGCP"/>
    <property type="match status" value="1"/>
</dbReference>
<keyword evidence="7" id="KW-1185">Reference proteome</keyword>
<feature type="transmembrane region" description="Helical" evidence="1">
    <location>
        <begin position="283"/>
        <end position="305"/>
    </location>
</feature>
<evidence type="ECO:0000313" key="6">
    <source>
        <dbReference type="EMBL" id="QWT49012.1"/>
    </source>
</evidence>
<feature type="transmembrane region" description="Helical" evidence="1">
    <location>
        <begin position="6"/>
        <end position="27"/>
    </location>
</feature>